<keyword evidence="1" id="KW-0812">Transmembrane</keyword>
<keyword evidence="1" id="KW-1133">Transmembrane helix</keyword>
<name>A0A6C0HVU9_9ZZZZ</name>
<feature type="transmembrane region" description="Helical" evidence="1">
    <location>
        <begin position="101"/>
        <end position="121"/>
    </location>
</feature>
<protein>
    <submittedName>
        <fullName evidence="2">Uncharacterized protein</fullName>
    </submittedName>
</protein>
<organism evidence="2">
    <name type="scientific">viral metagenome</name>
    <dbReference type="NCBI Taxonomy" id="1070528"/>
    <lineage>
        <taxon>unclassified sequences</taxon>
        <taxon>metagenomes</taxon>
        <taxon>organismal metagenomes</taxon>
    </lineage>
</organism>
<evidence type="ECO:0000256" key="1">
    <source>
        <dbReference type="SAM" id="Phobius"/>
    </source>
</evidence>
<proteinExistence type="predicted"/>
<evidence type="ECO:0000313" key="2">
    <source>
        <dbReference type="EMBL" id="QHT84003.1"/>
    </source>
</evidence>
<accession>A0A6C0HVU9</accession>
<keyword evidence="1" id="KW-0472">Membrane</keyword>
<reference evidence="2" key="1">
    <citation type="journal article" date="2020" name="Nature">
        <title>Giant virus diversity and host interactions through global metagenomics.</title>
        <authorList>
            <person name="Schulz F."/>
            <person name="Roux S."/>
            <person name="Paez-Espino D."/>
            <person name="Jungbluth S."/>
            <person name="Walsh D.A."/>
            <person name="Denef V.J."/>
            <person name="McMahon K.D."/>
            <person name="Konstantinidis K.T."/>
            <person name="Eloe-Fadrosh E.A."/>
            <person name="Kyrpides N.C."/>
            <person name="Woyke T."/>
        </authorList>
    </citation>
    <scope>NUCLEOTIDE SEQUENCE</scope>
    <source>
        <strain evidence="2">GVMAG-M-3300023184-16</strain>
    </source>
</reference>
<sequence>MCSSYRKELTMIVPVDSISPIKDNEQIIVYAIPTNNHIIIVQNAYYYFGQRTECIQQLNPLDDHGSSGSNTSIHEINIDQDEFEYPPNHCCTNSIFCIHKYFFICVLCFMFFITVILLYLMRT</sequence>
<dbReference type="EMBL" id="MN740015">
    <property type="protein sequence ID" value="QHT84003.1"/>
    <property type="molecule type" value="Genomic_DNA"/>
</dbReference>
<dbReference type="AlphaFoldDB" id="A0A6C0HVU9"/>